<dbReference type="GO" id="GO:0006355">
    <property type="term" value="P:regulation of DNA-templated transcription"/>
    <property type="evidence" value="ECO:0007669"/>
    <property type="project" value="InterPro"/>
</dbReference>
<evidence type="ECO:0000313" key="2">
    <source>
        <dbReference type="EMBL" id="KKN66429.1"/>
    </source>
</evidence>
<dbReference type="AlphaFoldDB" id="A0A0F9SH98"/>
<protein>
    <recommendedName>
        <fullName evidence="1">Ribbon-helix-helix protein CopG domain-containing protein</fullName>
    </recommendedName>
</protein>
<feature type="domain" description="Ribbon-helix-helix protein CopG" evidence="1">
    <location>
        <begin position="3"/>
        <end position="43"/>
    </location>
</feature>
<dbReference type="InterPro" id="IPR002145">
    <property type="entry name" value="CopG"/>
</dbReference>
<organism evidence="2">
    <name type="scientific">marine sediment metagenome</name>
    <dbReference type="NCBI Taxonomy" id="412755"/>
    <lineage>
        <taxon>unclassified sequences</taxon>
        <taxon>metagenomes</taxon>
        <taxon>ecological metagenomes</taxon>
    </lineage>
</organism>
<sequence>MSKVVNFSLDDTYVGKMDKIAKKRETDRSKLLRKWINFHYNEEFETETKEQ</sequence>
<proteinExistence type="predicted"/>
<dbReference type="EMBL" id="LAZR01000501">
    <property type="protein sequence ID" value="KKN66429.1"/>
    <property type="molecule type" value="Genomic_DNA"/>
</dbReference>
<evidence type="ECO:0000259" key="1">
    <source>
        <dbReference type="Pfam" id="PF01402"/>
    </source>
</evidence>
<gene>
    <name evidence="2" type="ORF">LCGC14_0471510</name>
</gene>
<dbReference type="InterPro" id="IPR010985">
    <property type="entry name" value="Ribbon_hlx_hlx"/>
</dbReference>
<comment type="caution">
    <text evidence="2">The sequence shown here is derived from an EMBL/GenBank/DDBJ whole genome shotgun (WGS) entry which is preliminary data.</text>
</comment>
<reference evidence="2" key="1">
    <citation type="journal article" date="2015" name="Nature">
        <title>Complex archaea that bridge the gap between prokaryotes and eukaryotes.</title>
        <authorList>
            <person name="Spang A."/>
            <person name="Saw J.H."/>
            <person name="Jorgensen S.L."/>
            <person name="Zaremba-Niedzwiedzka K."/>
            <person name="Martijn J."/>
            <person name="Lind A.E."/>
            <person name="van Eijk R."/>
            <person name="Schleper C."/>
            <person name="Guy L."/>
            <person name="Ettema T.J."/>
        </authorList>
    </citation>
    <scope>NUCLEOTIDE SEQUENCE</scope>
</reference>
<dbReference type="Pfam" id="PF01402">
    <property type="entry name" value="RHH_1"/>
    <property type="match status" value="1"/>
</dbReference>
<accession>A0A0F9SH98</accession>
<name>A0A0F9SH98_9ZZZZ</name>
<dbReference type="SUPFAM" id="SSF47598">
    <property type="entry name" value="Ribbon-helix-helix"/>
    <property type="match status" value="1"/>
</dbReference>